<evidence type="ECO:0000256" key="3">
    <source>
        <dbReference type="ARBA" id="ARBA00022692"/>
    </source>
</evidence>
<gene>
    <name evidence="11" type="ORF">C2E20_8313</name>
</gene>
<evidence type="ECO:0000256" key="6">
    <source>
        <dbReference type="ARBA" id="ARBA00024338"/>
    </source>
</evidence>
<evidence type="ECO:0000256" key="1">
    <source>
        <dbReference type="ARBA" id="ARBA00004141"/>
    </source>
</evidence>
<keyword evidence="3 8" id="KW-0812">Transmembrane</keyword>
<dbReference type="Proteomes" id="UP000239649">
    <property type="component" value="Unassembled WGS sequence"/>
</dbReference>
<dbReference type="SMART" id="SM00020">
    <property type="entry name" value="Tryp_SPc"/>
    <property type="match status" value="1"/>
</dbReference>
<evidence type="ECO:0000256" key="8">
    <source>
        <dbReference type="SAM" id="Phobius"/>
    </source>
</evidence>
<dbReference type="PROSITE" id="PS50850">
    <property type="entry name" value="MFS"/>
    <property type="match status" value="1"/>
</dbReference>
<proteinExistence type="inferred from homology"/>
<evidence type="ECO:0000313" key="12">
    <source>
        <dbReference type="Proteomes" id="UP000239649"/>
    </source>
</evidence>
<evidence type="ECO:0000313" key="11">
    <source>
        <dbReference type="EMBL" id="PSC68041.1"/>
    </source>
</evidence>
<dbReference type="InterPro" id="IPR043504">
    <property type="entry name" value="Peptidase_S1_PA_chymotrypsin"/>
</dbReference>
<dbReference type="InterPro" id="IPR044770">
    <property type="entry name" value="MFS_spinster-like"/>
</dbReference>
<name>A0A2P6V1R6_9CHLO</name>
<dbReference type="OrthoDB" id="440755at2759"/>
<keyword evidence="2" id="KW-0813">Transport</keyword>
<dbReference type="InterPro" id="IPR009003">
    <property type="entry name" value="Peptidase_S1_PA"/>
</dbReference>
<feature type="transmembrane region" description="Helical" evidence="8">
    <location>
        <begin position="169"/>
        <end position="191"/>
    </location>
</feature>
<protein>
    <submittedName>
        <fullName evidence="11">L-galactonate transporter</fullName>
    </submittedName>
</protein>
<dbReference type="InterPro" id="IPR020846">
    <property type="entry name" value="MFS_dom"/>
</dbReference>
<evidence type="ECO:0000259" key="9">
    <source>
        <dbReference type="PROSITE" id="PS50240"/>
    </source>
</evidence>
<evidence type="ECO:0000259" key="10">
    <source>
        <dbReference type="PROSITE" id="PS50850"/>
    </source>
</evidence>
<dbReference type="InterPro" id="IPR009030">
    <property type="entry name" value="Growth_fac_rcpt_cys_sf"/>
</dbReference>
<evidence type="ECO:0000256" key="4">
    <source>
        <dbReference type="ARBA" id="ARBA00022989"/>
    </source>
</evidence>
<feature type="domain" description="Peptidase S1" evidence="9">
    <location>
        <begin position="1978"/>
        <end position="2173"/>
    </location>
</feature>
<feature type="transmembrane region" description="Helical" evidence="8">
    <location>
        <begin position="306"/>
        <end position="330"/>
    </location>
</feature>
<dbReference type="InterPro" id="IPR018114">
    <property type="entry name" value="TRYPSIN_HIS"/>
</dbReference>
<organism evidence="11 12">
    <name type="scientific">Micractinium conductrix</name>
    <dbReference type="NCBI Taxonomy" id="554055"/>
    <lineage>
        <taxon>Eukaryota</taxon>
        <taxon>Viridiplantae</taxon>
        <taxon>Chlorophyta</taxon>
        <taxon>core chlorophytes</taxon>
        <taxon>Trebouxiophyceae</taxon>
        <taxon>Chlorellales</taxon>
        <taxon>Chlorellaceae</taxon>
        <taxon>Chlorella clade</taxon>
        <taxon>Micractinium</taxon>
    </lineage>
</organism>
<dbReference type="PANTHER" id="PTHR23505:SF52">
    <property type="entry name" value="MAJOR FACILITATOR SUPERFAMILY PROTEIN"/>
    <property type="match status" value="1"/>
</dbReference>
<keyword evidence="12" id="KW-1185">Reference proteome</keyword>
<comment type="caution">
    <text evidence="11">The sequence shown here is derived from an EMBL/GenBank/DDBJ whole genome shotgun (WGS) entry which is preliminary data.</text>
</comment>
<dbReference type="Gene3D" id="1.25.40.10">
    <property type="entry name" value="Tetratricopeptide repeat domain"/>
    <property type="match status" value="1"/>
</dbReference>
<dbReference type="SUPFAM" id="SSF50494">
    <property type="entry name" value="Trypsin-like serine proteases"/>
    <property type="match status" value="1"/>
</dbReference>
<dbReference type="PROSITE" id="PS50240">
    <property type="entry name" value="TRYPSIN_DOM"/>
    <property type="match status" value="1"/>
</dbReference>
<dbReference type="GO" id="GO:0006508">
    <property type="term" value="P:proteolysis"/>
    <property type="evidence" value="ECO:0007669"/>
    <property type="project" value="InterPro"/>
</dbReference>
<comment type="subcellular location">
    <subcellularLocation>
        <location evidence="1">Membrane</location>
        <topology evidence="1">Multi-pass membrane protein</topology>
    </subcellularLocation>
</comment>
<dbReference type="Gene3D" id="1.20.1250.20">
    <property type="entry name" value="MFS general substrate transporter like domains"/>
    <property type="match status" value="1"/>
</dbReference>
<dbReference type="GO" id="GO:0004252">
    <property type="term" value="F:serine-type endopeptidase activity"/>
    <property type="evidence" value="ECO:0007669"/>
    <property type="project" value="InterPro"/>
</dbReference>
<feature type="compositionally biased region" description="Low complexity" evidence="7">
    <location>
        <begin position="1241"/>
        <end position="1255"/>
    </location>
</feature>
<keyword evidence="5 8" id="KW-0472">Membrane</keyword>
<feature type="transmembrane region" description="Helical" evidence="8">
    <location>
        <begin position="489"/>
        <end position="511"/>
    </location>
</feature>
<dbReference type="SUPFAM" id="SSF103473">
    <property type="entry name" value="MFS general substrate transporter"/>
    <property type="match status" value="1"/>
</dbReference>
<feature type="region of interest" description="Disordered" evidence="7">
    <location>
        <begin position="1061"/>
        <end position="1080"/>
    </location>
</feature>
<dbReference type="SUPFAM" id="SSF57184">
    <property type="entry name" value="Growth factor receptor domain"/>
    <property type="match status" value="1"/>
</dbReference>
<dbReference type="GO" id="GO:0022857">
    <property type="term" value="F:transmembrane transporter activity"/>
    <property type="evidence" value="ECO:0007669"/>
    <property type="project" value="InterPro"/>
</dbReference>
<dbReference type="Gene3D" id="2.40.10.10">
    <property type="entry name" value="Trypsin-like serine proteases"/>
    <property type="match status" value="1"/>
</dbReference>
<feature type="transmembrane region" description="Helical" evidence="8">
    <location>
        <begin position="400"/>
        <end position="418"/>
    </location>
</feature>
<dbReference type="Pfam" id="PF07690">
    <property type="entry name" value="MFS_1"/>
    <property type="match status" value="1"/>
</dbReference>
<dbReference type="STRING" id="554055.A0A2P6V1R6"/>
<dbReference type="InterPro" id="IPR011701">
    <property type="entry name" value="MFS"/>
</dbReference>
<dbReference type="Pfam" id="PF00089">
    <property type="entry name" value="Trypsin"/>
    <property type="match status" value="1"/>
</dbReference>
<keyword evidence="4 8" id="KW-1133">Transmembrane helix</keyword>
<feature type="transmembrane region" description="Helical" evidence="8">
    <location>
        <begin position="374"/>
        <end position="394"/>
    </location>
</feature>
<evidence type="ECO:0000256" key="2">
    <source>
        <dbReference type="ARBA" id="ARBA00022448"/>
    </source>
</evidence>
<dbReference type="InterPro" id="IPR011990">
    <property type="entry name" value="TPR-like_helical_dom_sf"/>
</dbReference>
<comment type="similarity">
    <text evidence="6">Belongs to the major facilitator superfamily. Spinster (TC 2.A.1.49) family.</text>
</comment>
<evidence type="ECO:0000256" key="5">
    <source>
        <dbReference type="ARBA" id="ARBA00023136"/>
    </source>
</evidence>
<dbReference type="InterPro" id="IPR036259">
    <property type="entry name" value="MFS_trans_sf"/>
</dbReference>
<feature type="transmembrane region" description="Helical" evidence="8">
    <location>
        <begin position="137"/>
        <end position="157"/>
    </location>
</feature>
<feature type="region of interest" description="Disordered" evidence="7">
    <location>
        <begin position="1231"/>
        <end position="1255"/>
    </location>
</feature>
<dbReference type="PROSITE" id="PS00134">
    <property type="entry name" value="TRYPSIN_HIS"/>
    <property type="match status" value="1"/>
</dbReference>
<dbReference type="SUPFAM" id="SSF48452">
    <property type="entry name" value="TPR-like"/>
    <property type="match status" value="1"/>
</dbReference>
<dbReference type="EMBL" id="LHPF02000043">
    <property type="protein sequence ID" value="PSC68041.1"/>
    <property type="molecule type" value="Genomic_DNA"/>
</dbReference>
<evidence type="ECO:0000256" key="7">
    <source>
        <dbReference type="SAM" id="MobiDB-lite"/>
    </source>
</evidence>
<dbReference type="GO" id="GO:0016020">
    <property type="term" value="C:membrane"/>
    <property type="evidence" value="ECO:0007669"/>
    <property type="project" value="UniProtKB-SubCell"/>
</dbReference>
<dbReference type="InterPro" id="IPR001254">
    <property type="entry name" value="Trypsin_dom"/>
</dbReference>
<dbReference type="PANTHER" id="PTHR23505">
    <property type="entry name" value="SPINSTER"/>
    <property type="match status" value="1"/>
</dbReference>
<feature type="transmembrane region" description="Helical" evidence="8">
    <location>
        <begin position="104"/>
        <end position="125"/>
    </location>
</feature>
<feature type="transmembrane region" description="Helical" evidence="8">
    <location>
        <begin position="342"/>
        <end position="362"/>
    </location>
</feature>
<reference evidence="11 12" key="1">
    <citation type="journal article" date="2018" name="Plant J.">
        <title>Genome sequences of Chlorella sorokiniana UTEX 1602 and Micractinium conductrix SAG 241.80: implications to maltose excretion by a green alga.</title>
        <authorList>
            <person name="Arriola M.B."/>
            <person name="Velmurugan N."/>
            <person name="Zhang Y."/>
            <person name="Plunkett M.H."/>
            <person name="Hondzo H."/>
            <person name="Barney B.M."/>
        </authorList>
    </citation>
    <scope>NUCLEOTIDE SEQUENCE [LARGE SCALE GENOMIC DNA]</scope>
    <source>
        <strain evidence="11 12">SAG 241.80</strain>
    </source>
</reference>
<sequence length="2183" mass="223874">MDTAAPLPGRRRTLFLVNAAAVLERCDEQMLPAVYRWLGASWGASPTQLGVITLCRALVQALSSPLGGIAGHCVHRGRVLGAGCLLWSACTAGFTACNSLGAGAAVWAVNGLGLALVLPSAQSLVADMHEPGERGRAFGLLYATAAMGGMLGALYATNLGAHAPLGMQGWRFAFLSLALVSAATGAANLLLTVDPQRQGQQLSLPRHQDSLSLLQQEQALQQLSTLAVAGVPAGAEPEEGAAGERQTLLPASREVSGSLVPADGSRSKPDVPGQWPGEAAAAPPSMSAGARQVAGEVGHVLRTPTFAIIVVQGIAGSVPWSALVFLTLYFQLLDMSDAHASFLVALFLAGTAAGGLLGGCVGDAAAARWPHHGRIAVTQFSVAVGIPFACLVFKGLPRDGAMGTVVAYALVLLVFALLKAWPAPACNNPVFAEIVPARQRNLVYAFDRCFEGAIAACAAPLVGLFAERWFGFSGSGAVSHDRRQDLANAAALGNALLSFLVVPWCFTLLLYTGLHCTYPADKAEALRRQRRELREHARGLEEQGVVIDRLSTATEESSIELLVPATPPEGHNEAAAAAGLGASPSAEQLEGLRGASAAVLAAARAQGTLGAAQQKQLFEAACGVWNASIEMDGGAGAAAGEAAVEDGGAGGGDERQRTVAAVLQAACDLCSLVTLSALLPPDAANLVRFHHRAGQAWAALGEYEAAEAALSRGGEAAAGLSAAAFEARGRAPHHQDCAALLFSLLLERSRVALHLGQQMLASELVGRAQAFASDQRLPAAEGLACQLALVRMLREQGLRLAQAGQPSVAAPLLTAAYQALSQLDLGEEAEPELAAAAGEAHAAAGQVLSLLAWCNLEGGEAEQALACVQALRQLGEAGGGGGGAHTHFAAAFLSLRVLLQLGRRDEAEAELTSLVSHEEVTPEACLAALQAALAAPGGVPLARSALPLVLERFADEPGVAVELARAALAMAAGGSGKAGAGADGACNAGEGAAAARAEAEALVLELVGDERLAERLEEAGLRQAVMGLVWNHAVTALHSGSAFDSALSFFSAALPLMGGSGSAATTQAEGGGGGDEAAAPTPASCHRVQALCCMGMGRHDRALEYLAQAEEEDPGAVPTAMLRLSAHLETGGGEGATSALASLAACPGTDPDVLRIACCQCTDAGASGAARTALKLLLERCAGEGTAGGGGRDADGSSGEAAATGPGAPGYEATILANLIRLLLAQPGSRAAQGGVDGEGDTPMPDDAAAAPVQQQGAGSAELAAVFDSLVMRMRAVGPALFFAHAEGWPAQQEWLAQQAWNAGLAAGGAGDLQEAAVLLAVCGELLAVLPTPTPAALHKQKMAFLMGAAMAADVYEQQAAEQAGDAAGAADPSAAPSIALARAYLADARRAAAALSDARAAADGERGGGGQGGADAKSDVYLLLLDFKLCWLCGDAPGQLAALQAAQTLPAFGAEHFAMAAGLARGSSGTTPGAPPRCPEVCRAAEAARLRCLTQKAPLDYVAAAACLRTLLELTPADSDKLGLFEEAAGLLAAAPGGAYPVQELRWLVTTAWNRGALHARFGRAAEAQRFQGWAAGALRHAPELASQYQELMKGELALTAQEVQCRGGGDATVCTSYYPDGSIECGPGCTLAQGGKRCLLCPSLCARCNAGGRCTQCAASLSDLDWSVEDDFPVYRNTHGGCQKCTLHPTRGGCTACTRNGQCSRCRPGWRLRDGACVQCRGGAMCRRCGPSLACTECAPGHGLNAAGDCAACTDRNCRRCPRLDRCAACANDGWRQFALNRATGTCLPCPVDCQHCGVDGRCQRCAQGYGLTASGGCEACRVEGCEECGANSSSACTTCFYTVHPTRGGTACEDCSAGCAVCTSRTRCTKCMGLSVVNGRCLRCHDPRCADCGGNTAVCRRCRGRGYAVGAWTGRCERRSGQAAGAYELQPGDVPGNRTAGAEAQVTRGAAAGGGRGMRWGALASGQRGVAAPLIVRGKPAERNRYPWMASLRQRSLHFCGGTLVHPQVVLTAAHCLVDQLSLNWGSEDAVFVDVAIGAHEWTGGRFEARRVLWPLVHERYSGGANSAAKRKCLRCCKRCRSRCCRCRPAGACTAASSHGWTGRGPPCCARAPHASARAPATATAAARSSKRASALPLIPSWGIGCADKGYPDVFADVAKLRGWVDAGIQELLRLAKELD</sequence>
<feature type="region of interest" description="Disordered" evidence="7">
    <location>
        <begin position="253"/>
        <end position="284"/>
    </location>
</feature>
<feature type="domain" description="Major facilitator superfamily (MFS) profile" evidence="10">
    <location>
        <begin position="13"/>
        <end position="506"/>
    </location>
</feature>
<accession>A0A2P6V1R6</accession>